<dbReference type="InterPro" id="IPR008266">
    <property type="entry name" value="Tyr_kinase_AS"/>
</dbReference>
<dbReference type="SMART" id="SM00369">
    <property type="entry name" value="LRR_TYP"/>
    <property type="match status" value="10"/>
</dbReference>
<keyword evidence="13" id="KW-1185">Reference proteome</keyword>
<dbReference type="InterPro" id="IPR001611">
    <property type="entry name" value="Leu-rich_rpt"/>
</dbReference>
<feature type="transmembrane region" description="Helical" evidence="9">
    <location>
        <begin position="563"/>
        <end position="585"/>
    </location>
</feature>
<dbReference type="SUPFAM" id="SSF56112">
    <property type="entry name" value="Protein kinase-like (PK-like)"/>
    <property type="match status" value="1"/>
</dbReference>
<name>A0A0D2WIP2_CAPO3</name>
<keyword evidence="4" id="KW-0547">Nucleotide-binding</keyword>
<dbReference type="Proteomes" id="UP000008743">
    <property type="component" value="Unassembled WGS sequence"/>
</dbReference>
<feature type="region of interest" description="Disordered" evidence="8">
    <location>
        <begin position="632"/>
        <end position="660"/>
    </location>
</feature>
<dbReference type="PROSITE" id="PS00109">
    <property type="entry name" value="PROTEIN_KINASE_TYR"/>
    <property type="match status" value="1"/>
</dbReference>
<dbReference type="InterPro" id="IPR011009">
    <property type="entry name" value="Kinase-like_dom_sf"/>
</dbReference>
<dbReference type="OMA" id="FSWPHPN"/>
<dbReference type="Gene3D" id="3.30.200.20">
    <property type="entry name" value="Phosphorylase Kinase, domain 1"/>
    <property type="match status" value="1"/>
</dbReference>
<dbReference type="InterPro" id="IPR001245">
    <property type="entry name" value="Ser-Thr/Tyr_kinase_cat_dom"/>
</dbReference>
<dbReference type="AlphaFoldDB" id="A0A0D2WIP2"/>
<evidence type="ECO:0000256" key="1">
    <source>
        <dbReference type="ARBA" id="ARBA00022614"/>
    </source>
</evidence>
<dbReference type="GO" id="GO:0043235">
    <property type="term" value="C:receptor complex"/>
    <property type="evidence" value="ECO:0007669"/>
    <property type="project" value="TreeGrafter"/>
</dbReference>
<evidence type="ECO:0000313" key="12">
    <source>
        <dbReference type="EMBL" id="KJE89740.1"/>
    </source>
</evidence>
<keyword evidence="9" id="KW-1133">Transmembrane helix</keyword>
<keyword evidence="6" id="KW-0067">ATP-binding</keyword>
<dbReference type="RefSeq" id="XP_004366041.1">
    <property type="nucleotide sequence ID" value="XM_004365984.2"/>
</dbReference>
<evidence type="ECO:0000256" key="4">
    <source>
        <dbReference type="ARBA" id="ARBA00022741"/>
    </source>
</evidence>
<feature type="compositionally biased region" description="Polar residues" evidence="8">
    <location>
        <begin position="637"/>
        <end position="660"/>
    </location>
</feature>
<keyword evidence="10" id="KW-0732">Signal</keyword>
<dbReference type="PROSITE" id="PS50011">
    <property type="entry name" value="PROTEIN_KINASE_DOM"/>
    <property type="match status" value="1"/>
</dbReference>
<dbReference type="InterPro" id="IPR009030">
    <property type="entry name" value="Growth_fac_rcpt_cys_sf"/>
</dbReference>
<dbReference type="InterPro" id="IPR032675">
    <property type="entry name" value="LRR_dom_sf"/>
</dbReference>
<evidence type="ECO:0000256" key="8">
    <source>
        <dbReference type="SAM" id="MobiDB-lite"/>
    </source>
</evidence>
<dbReference type="SMART" id="SM00219">
    <property type="entry name" value="TyrKc"/>
    <property type="match status" value="1"/>
</dbReference>
<keyword evidence="2" id="KW-0808">Transferase</keyword>
<dbReference type="InterPro" id="IPR003591">
    <property type="entry name" value="Leu-rich_rpt_typical-subtyp"/>
</dbReference>
<dbReference type="InParanoid" id="A0A0D2WIP2"/>
<evidence type="ECO:0000313" key="13">
    <source>
        <dbReference type="Proteomes" id="UP000008743"/>
    </source>
</evidence>
<dbReference type="GO" id="GO:0005886">
    <property type="term" value="C:plasma membrane"/>
    <property type="evidence" value="ECO:0007669"/>
    <property type="project" value="TreeGrafter"/>
</dbReference>
<dbReference type="InterPro" id="IPR000719">
    <property type="entry name" value="Prot_kinase_dom"/>
</dbReference>
<evidence type="ECO:0000256" key="9">
    <source>
        <dbReference type="SAM" id="Phobius"/>
    </source>
</evidence>
<dbReference type="GO" id="GO:0007169">
    <property type="term" value="P:cell surface receptor protein tyrosine kinase signaling pathway"/>
    <property type="evidence" value="ECO:0007669"/>
    <property type="project" value="TreeGrafter"/>
</dbReference>
<dbReference type="eggNOG" id="KOG0619">
    <property type="taxonomic scope" value="Eukaryota"/>
</dbReference>
<sequence>MSALSRSRKLANLLCIVMMCMIAGSPANAYTDACTKCFCSANMVRNCSNLGLLPDNAFANFHTATYVDLSDAQLTGISAQAFVDLNSLSSLVLRNTQLASAPTAAFSSISSSLHSLAITLPMLTSNAFVALSNLETLDLDGSTFTTIPSNAFAGLSDLELLSLYNTSQLTELPSNAFADLSNLQLLDLSLSGMTRIASNAFAGLSDLESLELIKSGVTMLSANTFSGLSSLTYLTLSQSPIAAIDPNAFAGLTSLQTLLMPQILVTSIARGTFSGLPALQSLGLPRGQLSNIQTGAFEDLGNIQQIDLSSNALSVLPPGLFQGLSHLNTVNLSNNSFVGAPASTVSTVTSLLPCHYLCATCWSTAQTACCAPGCLNCTSSECTECYGGYTLVGGSCISPDQSSSSALSVQSITSAKSAQSAKSVAAVSITSISSVQSVASVSLSSVQAVAASQASASVASVTSLKSVVSASASVASILSITSAISASVATVSVASRASASAASASSASYVRATEASAASASLASFASANAASASSASYVWATSASVVAAAGQNTKDDASAVPVIAGAVLGGIAVLLACVVVLLVLRRRRKAQSGLAHIQSDVPLVAFQANPLANGSSPIYDTAQSPTYEAVQKPGSAYQQPGSAASHYQQPTHYQEPTTPASEYYATPLHRIYDKAVPMAKILRQQLQLGEKLGSGAFGVVLRGRLPVNLVAPNFVRDSMQTHVDVAVKTIQPDANEKSQREFADEARMVAKFNHPNIVASVAALLEEQPPMFVLELMPYGDLQKLLQKSHVRNLLWTEAEQAHALAQVAAGMTYLQSIQFVHRDIAARNCLVGHELAVKISDFGLSRVLAEEKDYYKMQTKGRVPVKWMAPECLNYRKFTHQSDVWAFGVLAWEVFSYGSSPYSEVERHELLTRIEAGLRLAQPEHCSSDVYQHVQRCWNLDPAARPSFAELNTVFSQLSAGSTIRDIGTLL</sequence>
<evidence type="ECO:0000256" key="3">
    <source>
        <dbReference type="ARBA" id="ARBA00022737"/>
    </source>
</evidence>
<feature type="domain" description="Protein kinase" evidence="11">
    <location>
        <begin position="687"/>
        <end position="957"/>
    </location>
</feature>
<dbReference type="PRINTS" id="PR00109">
    <property type="entry name" value="TYRKINASE"/>
</dbReference>
<keyword evidence="3" id="KW-0677">Repeat</keyword>
<evidence type="ECO:0000256" key="10">
    <source>
        <dbReference type="SAM" id="SignalP"/>
    </source>
</evidence>
<organism evidence="12 13">
    <name type="scientific">Capsaspora owczarzaki (strain ATCC 30864)</name>
    <dbReference type="NCBI Taxonomy" id="595528"/>
    <lineage>
        <taxon>Eukaryota</taxon>
        <taxon>Filasterea</taxon>
        <taxon>Capsaspora</taxon>
    </lineage>
</organism>
<feature type="chain" id="PRO_5002254479" evidence="10">
    <location>
        <begin position="30"/>
        <end position="973"/>
    </location>
</feature>
<keyword evidence="1" id="KW-0433">Leucine-rich repeat</keyword>
<evidence type="ECO:0000256" key="7">
    <source>
        <dbReference type="ARBA" id="ARBA00023137"/>
    </source>
</evidence>
<evidence type="ECO:0000256" key="5">
    <source>
        <dbReference type="ARBA" id="ARBA00022777"/>
    </source>
</evidence>
<dbReference type="InterPro" id="IPR006212">
    <property type="entry name" value="Furin_repeat"/>
</dbReference>
<dbReference type="FunFam" id="1.10.510.10:FF:000554">
    <property type="entry name" value="Predicted protein"/>
    <property type="match status" value="1"/>
</dbReference>
<dbReference type="eggNOG" id="KOG0196">
    <property type="taxonomic scope" value="Eukaryota"/>
</dbReference>
<dbReference type="STRING" id="595528.A0A0D2WIP2"/>
<accession>A0A0D2WIP2</accession>
<dbReference type="GO" id="GO:0004714">
    <property type="term" value="F:transmembrane receptor protein tyrosine kinase activity"/>
    <property type="evidence" value="ECO:0007669"/>
    <property type="project" value="TreeGrafter"/>
</dbReference>
<dbReference type="Pfam" id="PF07714">
    <property type="entry name" value="PK_Tyr_Ser-Thr"/>
    <property type="match status" value="1"/>
</dbReference>
<dbReference type="GO" id="GO:0005524">
    <property type="term" value="F:ATP binding"/>
    <property type="evidence" value="ECO:0007669"/>
    <property type="project" value="UniProtKB-KW"/>
</dbReference>
<keyword evidence="9" id="KW-0472">Membrane</keyword>
<dbReference type="Gene3D" id="3.80.10.10">
    <property type="entry name" value="Ribonuclease Inhibitor"/>
    <property type="match status" value="3"/>
</dbReference>
<dbReference type="InterPro" id="IPR020635">
    <property type="entry name" value="Tyr_kinase_cat_dom"/>
</dbReference>
<dbReference type="InterPro" id="IPR026906">
    <property type="entry name" value="LRR_5"/>
</dbReference>
<dbReference type="OrthoDB" id="10252354at2759"/>
<dbReference type="SUPFAM" id="SSF52058">
    <property type="entry name" value="L domain-like"/>
    <property type="match status" value="1"/>
</dbReference>
<dbReference type="Pfam" id="PF13855">
    <property type="entry name" value="LRR_8"/>
    <property type="match status" value="2"/>
</dbReference>
<keyword evidence="7" id="KW-0829">Tyrosine-protein kinase</keyword>
<feature type="signal peptide" evidence="10">
    <location>
        <begin position="1"/>
        <end position="29"/>
    </location>
</feature>
<dbReference type="Gene3D" id="1.10.510.10">
    <property type="entry name" value="Transferase(Phosphotransferase) domain 1"/>
    <property type="match status" value="1"/>
</dbReference>
<proteinExistence type="predicted"/>
<dbReference type="EMBL" id="KE346360">
    <property type="protein sequence ID" value="KJE89740.1"/>
    <property type="molecule type" value="Genomic_DNA"/>
</dbReference>
<dbReference type="InterPro" id="IPR050122">
    <property type="entry name" value="RTK"/>
</dbReference>
<protein>
    <submittedName>
        <fullName evidence="12">TKL protein kinase</fullName>
    </submittedName>
</protein>
<dbReference type="PANTHER" id="PTHR24416">
    <property type="entry name" value="TYROSINE-PROTEIN KINASE RECEPTOR"/>
    <property type="match status" value="1"/>
</dbReference>
<evidence type="ECO:0000256" key="2">
    <source>
        <dbReference type="ARBA" id="ARBA00022679"/>
    </source>
</evidence>
<evidence type="ECO:0000259" key="11">
    <source>
        <dbReference type="PROSITE" id="PS50011"/>
    </source>
</evidence>
<dbReference type="PANTHER" id="PTHR24416:SF600">
    <property type="entry name" value="PDGF- AND VEGF-RECEPTOR RELATED, ISOFORM J"/>
    <property type="match status" value="1"/>
</dbReference>
<dbReference type="PhylomeDB" id="A0A0D2WIP2"/>
<keyword evidence="9" id="KW-0812">Transmembrane</keyword>
<gene>
    <name evidence="12" type="ORF">CAOG_001170</name>
</gene>
<dbReference type="SUPFAM" id="SSF57184">
    <property type="entry name" value="Growth factor receptor domain"/>
    <property type="match status" value="1"/>
</dbReference>
<dbReference type="CDD" id="cd00064">
    <property type="entry name" value="FU"/>
    <property type="match status" value="1"/>
</dbReference>
<reference evidence="13" key="1">
    <citation type="submission" date="2011-02" db="EMBL/GenBank/DDBJ databases">
        <title>The Genome Sequence of Capsaspora owczarzaki ATCC 30864.</title>
        <authorList>
            <person name="Russ C."/>
            <person name="Cuomo C."/>
            <person name="Burger G."/>
            <person name="Gray M.W."/>
            <person name="Holland P.W.H."/>
            <person name="King N."/>
            <person name="Lang F.B.F."/>
            <person name="Roger A.J."/>
            <person name="Ruiz-Trillo I."/>
            <person name="Young S.K."/>
            <person name="Zeng Q."/>
            <person name="Gargeya S."/>
            <person name="Alvarado L."/>
            <person name="Berlin A."/>
            <person name="Chapman S.B."/>
            <person name="Chen Z."/>
            <person name="Freedman E."/>
            <person name="Gellesch M."/>
            <person name="Goldberg J."/>
            <person name="Griggs A."/>
            <person name="Gujja S."/>
            <person name="Heilman E."/>
            <person name="Heiman D."/>
            <person name="Howarth C."/>
            <person name="Mehta T."/>
            <person name="Neiman D."/>
            <person name="Pearson M."/>
            <person name="Roberts A."/>
            <person name="Saif S."/>
            <person name="Shea T."/>
            <person name="Shenoy N."/>
            <person name="Sisk P."/>
            <person name="Stolte C."/>
            <person name="Sykes S."/>
            <person name="White J."/>
            <person name="Yandava C."/>
            <person name="Haas B."/>
            <person name="Nusbaum C."/>
            <person name="Birren B."/>
        </authorList>
    </citation>
    <scope>NUCLEOTIDE SEQUENCE</scope>
    <source>
        <strain evidence="13">ATCC 30864</strain>
    </source>
</reference>
<dbReference type="CDD" id="cd00192">
    <property type="entry name" value="PTKc"/>
    <property type="match status" value="1"/>
</dbReference>
<evidence type="ECO:0000256" key="6">
    <source>
        <dbReference type="ARBA" id="ARBA00022840"/>
    </source>
</evidence>
<dbReference type="Pfam" id="PF13306">
    <property type="entry name" value="LRR_5"/>
    <property type="match status" value="1"/>
</dbReference>
<keyword evidence="5 12" id="KW-0418">Kinase</keyword>